<evidence type="ECO:0000256" key="1">
    <source>
        <dbReference type="ARBA" id="ARBA00022801"/>
    </source>
</evidence>
<name>A0A3R9FJ71_9BACI</name>
<dbReference type="InterPro" id="IPR041796">
    <property type="entry name" value="Mre11_N"/>
</dbReference>
<protein>
    <submittedName>
        <fullName evidence="3">DNA repair exonuclease</fullName>
    </submittedName>
</protein>
<evidence type="ECO:0000313" key="3">
    <source>
        <dbReference type="EMBL" id="RSD29271.1"/>
    </source>
</evidence>
<dbReference type="PANTHER" id="PTHR30337:SF7">
    <property type="entry name" value="PHOSPHOESTERASE"/>
    <property type="match status" value="1"/>
</dbReference>
<dbReference type="AlphaFoldDB" id="A0A3R9FJ71"/>
<dbReference type="PANTHER" id="PTHR30337">
    <property type="entry name" value="COMPONENT OF ATP-DEPENDENT DSDNA EXONUCLEASE"/>
    <property type="match status" value="1"/>
</dbReference>
<organism evidence="3 4">
    <name type="scientific">Mesobacillus subterraneus</name>
    <dbReference type="NCBI Taxonomy" id="285983"/>
    <lineage>
        <taxon>Bacteria</taxon>
        <taxon>Bacillati</taxon>
        <taxon>Bacillota</taxon>
        <taxon>Bacilli</taxon>
        <taxon>Bacillales</taxon>
        <taxon>Bacillaceae</taxon>
        <taxon>Mesobacillus</taxon>
    </lineage>
</organism>
<dbReference type="RefSeq" id="WP_125478142.1">
    <property type="nucleotide sequence ID" value="NZ_RSFW01000002.1"/>
</dbReference>
<gene>
    <name evidence="3" type="ORF">EJA10_01050</name>
</gene>
<dbReference type="PIRSF" id="PIRSF033091">
    <property type="entry name" value="Pesterase_YhaO"/>
    <property type="match status" value="1"/>
</dbReference>
<dbReference type="Proteomes" id="UP000279911">
    <property type="component" value="Unassembled WGS sequence"/>
</dbReference>
<proteinExistence type="predicted"/>
<evidence type="ECO:0000313" key="4">
    <source>
        <dbReference type="Proteomes" id="UP000279911"/>
    </source>
</evidence>
<keyword evidence="1" id="KW-0378">Hydrolase</keyword>
<keyword evidence="3" id="KW-0540">Nuclease</keyword>
<evidence type="ECO:0000259" key="2">
    <source>
        <dbReference type="Pfam" id="PF00149"/>
    </source>
</evidence>
<sequence>MKKVKFLHTADLHLDSPMVGLRHLPQNIFQRLQQSTFTALKNITDAAIKHEVDFVVMAGDLFDGEDRSIRAQAALRNEMERLAEKGIKVFAIHGNHDHLGARSVALDFPNNVHFFNDKVEHAVFRKKDGPVVHLYGFSYPERHVMERWILQYEKVEGADFHIGLLHGHFEGVSEHGKYAPFTLSELLDKDFDYWALGHIHKRSILSQQPYVIYPGNPQGRNRKEHGDKGAYIVTLTEAGSELSFFETADVFWDETVIDGKKASSFNEVYESCLAAIDEKRKDGRGTLLAIRIDQLHPDLTDVKEKLDNGELLELLQETEKAEASFVWTHRIEYTDNLVVDRGELIKQSDFYEELFSTIEQYDDIHSALSPLFQHSQARRHLGMLSEQEKEELVADAEEIVLQLLLKN</sequence>
<dbReference type="Pfam" id="PF00149">
    <property type="entry name" value="Metallophos"/>
    <property type="match status" value="1"/>
</dbReference>
<accession>A0A3R9FJ71</accession>
<dbReference type="InterPro" id="IPR004843">
    <property type="entry name" value="Calcineurin-like_PHP"/>
</dbReference>
<dbReference type="EMBL" id="RSFW01000002">
    <property type="protein sequence ID" value="RSD29271.1"/>
    <property type="molecule type" value="Genomic_DNA"/>
</dbReference>
<feature type="domain" description="Calcineurin-like phosphoesterase" evidence="2">
    <location>
        <begin position="5"/>
        <end position="201"/>
    </location>
</feature>
<dbReference type="CDD" id="cd00840">
    <property type="entry name" value="MPP_Mre11_N"/>
    <property type="match status" value="1"/>
</dbReference>
<dbReference type="OrthoDB" id="9773856at2"/>
<dbReference type="InterPro" id="IPR050535">
    <property type="entry name" value="DNA_Repair-Maintenance_Comp"/>
</dbReference>
<comment type="caution">
    <text evidence="3">The sequence shown here is derived from an EMBL/GenBank/DDBJ whole genome shotgun (WGS) entry which is preliminary data.</text>
</comment>
<reference evidence="4" key="1">
    <citation type="submission" date="2018-12" db="EMBL/GenBank/DDBJ databases">
        <title>Bacillus chawlae sp. nov., Bacillus glennii sp. nov., and Bacillus saganii sp. nov. Isolated from the Vehicle Assembly Building at Kennedy Space Center where the Viking Spacecraft were Assembled.</title>
        <authorList>
            <person name="Seuylemezian A."/>
            <person name="Vaishampayan P."/>
        </authorList>
    </citation>
    <scope>NUCLEOTIDE SEQUENCE [LARGE SCALE GENOMIC DNA]</scope>
    <source>
        <strain evidence="4">DSM 13966</strain>
    </source>
</reference>
<dbReference type="Gene3D" id="3.60.21.10">
    <property type="match status" value="1"/>
</dbReference>
<dbReference type="SUPFAM" id="SSF56300">
    <property type="entry name" value="Metallo-dependent phosphatases"/>
    <property type="match status" value="1"/>
</dbReference>
<dbReference type="GO" id="GO:0004527">
    <property type="term" value="F:exonuclease activity"/>
    <property type="evidence" value="ECO:0007669"/>
    <property type="project" value="UniProtKB-KW"/>
</dbReference>
<dbReference type="InterPro" id="IPR014576">
    <property type="entry name" value="Pesterase_YhaO"/>
</dbReference>
<keyword evidence="3" id="KW-0269">Exonuclease</keyword>
<dbReference type="InterPro" id="IPR029052">
    <property type="entry name" value="Metallo-depent_PP-like"/>
</dbReference>